<evidence type="ECO:0000256" key="1">
    <source>
        <dbReference type="ARBA" id="ARBA00025788"/>
    </source>
</evidence>
<proteinExistence type="inferred from homology"/>
<feature type="region of interest" description="Disordered" evidence="2">
    <location>
        <begin position="34"/>
        <end position="90"/>
    </location>
</feature>
<dbReference type="Proteomes" id="UP000515125">
    <property type="component" value="Unplaced"/>
</dbReference>
<evidence type="ECO:0000313" key="4">
    <source>
        <dbReference type="Proteomes" id="UP000515125"/>
    </source>
</evidence>
<dbReference type="InterPro" id="IPR008979">
    <property type="entry name" value="Galactose-bd-like_sf"/>
</dbReference>
<dbReference type="GO" id="GO:0005737">
    <property type="term" value="C:cytoplasm"/>
    <property type="evidence" value="ECO:0007669"/>
    <property type="project" value="UniProtKB-ARBA"/>
</dbReference>
<reference evidence="5" key="1">
    <citation type="submission" date="2025-08" db="UniProtKB">
        <authorList>
            <consortium name="RefSeq"/>
        </authorList>
    </citation>
    <scope>IDENTIFICATION</scope>
</reference>
<evidence type="ECO:0000256" key="2">
    <source>
        <dbReference type="SAM" id="MobiDB-lite"/>
    </source>
</evidence>
<dbReference type="SUPFAM" id="SSF49785">
    <property type="entry name" value="Galactose-binding domain-like"/>
    <property type="match status" value="1"/>
</dbReference>
<dbReference type="PROSITE" id="PS51532">
    <property type="entry name" value="PITH"/>
    <property type="match status" value="1"/>
</dbReference>
<dbReference type="Gene3D" id="2.60.120.470">
    <property type="entry name" value="PITH domain"/>
    <property type="match status" value="1"/>
</dbReference>
<dbReference type="PANTHER" id="PTHR12175:SF5">
    <property type="entry name" value="OS03G0795500 PROTEIN"/>
    <property type="match status" value="1"/>
</dbReference>
<dbReference type="InterPro" id="IPR037047">
    <property type="entry name" value="PITH_dom_sf"/>
</dbReference>
<evidence type="ECO:0000259" key="3">
    <source>
        <dbReference type="PROSITE" id="PS51532"/>
    </source>
</evidence>
<dbReference type="RefSeq" id="XP_026193694.1">
    <property type="nucleotide sequence ID" value="XM_026337909.1"/>
</dbReference>
<sequence>MGLESLERLQQVEFSDIREALDLGDCFALNARQPSLHLHSRSESATSPAAFEKEPEAGAAGAKDGEQPATANMDKTSKETAEANCEKERSLGEDVKKSEVAGNASCSRPSTVLPFGVGASAKKGSEIATLHQILRMKESNLALVSDVDEQLLLNISFKQPIRLAAFSVLASTAPAGFRTDEDDGDSVSAPRLVKVYCNKNTLNFCGVVDEACAFSVLLTPEDVQKERRVTLPGSKFHMCSSAQFFLQENQAGTAYTFLNRVRFYGVVHKRYS</sequence>
<dbReference type="InterPro" id="IPR010400">
    <property type="entry name" value="PITH_dom"/>
</dbReference>
<accession>A0A6P6S1M9</accession>
<keyword evidence="4" id="KW-1185">Reference proteome</keyword>
<dbReference type="AlphaFoldDB" id="A0A6P6S1M9"/>
<evidence type="ECO:0000313" key="5">
    <source>
        <dbReference type="RefSeq" id="XP_026193694.1"/>
    </source>
</evidence>
<dbReference type="OrthoDB" id="2635at2759"/>
<protein>
    <submittedName>
        <fullName evidence="5">Uncharacterized protein LOC34617853</fullName>
    </submittedName>
</protein>
<dbReference type="PANTHER" id="PTHR12175">
    <property type="entry name" value="AD039 HT014 THIOREDOXIN FAMILY TRP26"/>
    <property type="match status" value="1"/>
</dbReference>
<dbReference type="Pfam" id="PF06201">
    <property type="entry name" value="PITH"/>
    <property type="match status" value="1"/>
</dbReference>
<feature type="compositionally biased region" description="Basic and acidic residues" evidence="2">
    <location>
        <begin position="75"/>
        <end position="90"/>
    </location>
</feature>
<dbReference type="GeneID" id="34617853"/>
<gene>
    <name evidence="5" type="primary">LOC34617853</name>
</gene>
<feature type="domain" description="PITH" evidence="3">
    <location>
        <begin position="80"/>
        <end position="272"/>
    </location>
</feature>
<dbReference type="InterPro" id="IPR045099">
    <property type="entry name" value="PITH1-like"/>
</dbReference>
<name>A0A6P6S1M9_9EIME</name>
<organism evidence="4 5">
    <name type="scientific">Cyclospora cayetanensis</name>
    <dbReference type="NCBI Taxonomy" id="88456"/>
    <lineage>
        <taxon>Eukaryota</taxon>
        <taxon>Sar</taxon>
        <taxon>Alveolata</taxon>
        <taxon>Apicomplexa</taxon>
        <taxon>Conoidasida</taxon>
        <taxon>Coccidia</taxon>
        <taxon>Eucoccidiorida</taxon>
        <taxon>Eimeriorina</taxon>
        <taxon>Eimeriidae</taxon>
        <taxon>Cyclospora</taxon>
    </lineage>
</organism>
<comment type="similarity">
    <text evidence="1">Belongs to the PITHD1 family.</text>
</comment>